<dbReference type="EMBL" id="CM055732">
    <property type="protein sequence ID" value="KAJ8012293.1"/>
    <property type="molecule type" value="Genomic_DNA"/>
</dbReference>
<keyword evidence="2" id="KW-1185">Reference proteome</keyword>
<sequence>MDDIIVRSVVIGLSVLIYICTLVINVLAGAGKGPFHSSTGNISRKYETDITPAGWTFSIWGLIYTWLTFMLIYIISFLCRGSWCLSVLPYGFYLSWIVNMALNMTWLFLWDGEHMTAALIVLATIAVTSYSMIFFSCCWLDVYGLWLKQNHPMDLWCIRWLVQNAIALYSTWTSVATLINLTLVLDLSGVARSTAATFSLCVLMVQVIGWFGIENYLLDKHVRYVLTIYPVVIIALVGNVTKHFNPDAPSANSIFMVILLVVTCVLLVLRISLVIMRNRKRPLQTGTIPFHTGCSRASHHSRYSKGQPI</sequence>
<reference evidence="1" key="1">
    <citation type="submission" date="2021-05" db="EMBL/GenBank/DDBJ databases">
        <authorList>
            <person name="Pan Q."/>
            <person name="Jouanno E."/>
            <person name="Zahm M."/>
            <person name="Klopp C."/>
            <person name="Cabau C."/>
            <person name="Louis A."/>
            <person name="Berthelot C."/>
            <person name="Parey E."/>
            <person name="Roest Crollius H."/>
            <person name="Montfort J."/>
            <person name="Robinson-Rechavi M."/>
            <person name="Bouchez O."/>
            <person name="Lampietro C."/>
            <person name="Lopez Roques C."/>
            <person name="Donnadieu C."/>
            <person name="Postlethwait J."/>
            <person name="Bobe J."/>
            <person name="Dillon D."/>
            <person name="Chandos A."/>
            <person name="von Hippel F."/>
            <person name="Guiguen Y."/>
        </authorList>
    </citation>
    <scope>NUCLEOTIDE SEQUENCE</scope>
    <source>
        <strain evidence="1">YG-Jan2019</strain>
    </source>
</reference>
<protein>
    <submittedName>
        <fullName evidence="1">Uncharacterized protein</fullName>
    </submittedName>
</protein>
<accession>A0ACC2H9S2</accession>
<comment type="caution">
    <text evidence="1">The sequence shown here is derived from an EMBL/GenBank/DDBJ whole genome shotgun (WGS) entry which is preliminary data.</text>
</comment>
<evidence type="ECO:0000313" key="1">
    <source>
        <dbReference type="EMBL" id="KAJ8012293.1"/>
    </source>
</evidence>
<organism evidence="1 2">
    <name type="scientific">Dallia pectoralis</name>
    <name type="common">Alaska blackfish</name>
    <dbReference type="NCBI Taxonomy" id="75939"/>
    <lineage>
        <taxon>Eukaryota</taxon>
        <taxon>Metazoa</taxon>
        <taxon>Chordata</taxon>
        <taxon>Craniata</taxon>
        <taxon>Vertebrata</taxon>
        <taxon>Euteleostomi</taxon>
        <taxon>Actinopterygii</taxon>
        <taxon>Neopterygii</taxon>
        <taxon>Teleostei</taxon>
        <taxon>Protacanthopterygii</taxon>
        <taxon>Esociformes</taxon>
        <taxon>Umbridae</taxon>
        <taxon>Dallia</taxon>
    </lineage>
</organism>
<proteinExistence type="predicted"/>
<evidence type="ECO:0000313" key="2">
    <source>
        <dbReference type="Proteomes" id="UP001157502"/>
    </source>
</evidence>
<gene>
    <name evidence="1" type="ORF">DPEC_G00067160</name>
</gene>
<name>A0ACC2H9S2_DALPE</name>
<dbReference type="Proteomes" id="UP001157502">
    <property type="component" value="Chromosome 5"/>
</dbReference>